<dbReference type="SUPFAM" id="SSF53271">
    <property type="entry name" value="PRTase-like"/>
    <property type="match status" value="1"/>
</dbReference>
<comment type="function">
    <text evidence="3">May catalyze a purine salvage reaction, the substrate is unknown.</text>
</comment>
<comment type="similarity">
    <text evidence="3">Belongs to the purine/pyrimidine phosphoribosyltransferase family. Archaeal HPRT subfamily.</text>
</comment>
<evidence type="ECO:0000256" key="2">
    <source>
        <dbReference type="ARBA" id="ARBA00022726"/>
    </source>
</evidence>
<evidence type="ECO:0000313" key="8">
    <source>
        <dbReference type="Proteomes" id="UP000326302"/>
    </source>
</evidence>
<dbReference type="Pfam" id="PF00156">
    <property type="entry name" value="Pribosyltran"/>
    <property type="match status" value="1"/>
</dbReference>
<dbReference type="EMBL" id="QMDY01000001">
    <property type="protein sequence ID" value="KAB7519715.1"/>
    <property type="molecule type" value="Genomic_DNA"/>
</dbReference>
<dbReference type="RefSeq" id="WP_152120039.1">
    <property type="nucleotide sequence ID" value="NZ_QJOW01000002.1"/>
</dbReference>
<sequence>MERLRDSLHDAPIIDKDGYEYLVHPISNGVPVLDPALLREVVVGMVRRADLEVDKIVAPEAMGIHIATALSLQTDVPLVVIRKREYGLEGEVALHQQTGYSSSEMFINDVEPGDSVLIVDDLLSTGGTLAAICGALDDIGADIADIVVALRKVGANALDETGYDVKSLLDITVADGEVTIHD</sequence>
<gene>
    <name evidence="5" type="ORF">DMP03_07365</name>
    <name evidence="6" type="ORF">DP108_00210</name>
</gene>
<dbReference type="NCBIfam" id="NF040646">
    <property type="entry name" value="HPT_Archaea"/>
    <property type="match status" value="1"/>
</dbReference>
<dbReference type="Proteomes" id="UP000326207">
    <property type="component" value="Unassembled WGS sequence"/>
</dbReference>
<dbReference type="OrthoDB" id="8323at2157"/>
<dbReference type="AlphaFoldDB" id="A0A5N5UQE7"/>
<dbReference type="GO" id="GO:0006166">
    <property type="term" value="P:purine ribonucleoside salvage"/>
    <property type="evidence" value="ECO:0007669"/>
    <property type="project" value="UniProtKB-KW"/>
</dbReference>
<evidence type="ECO:0000256" key="3">
    <source>
        <dbReference type="HAMAP-Rule" id="MF_01467"/>
    </source>
</evidence>
<protein>
    <recommendedName>
        <fullName evidence="3">HGPRTase-like protein</fullName>
        <ecNumber evidence="3">2.4.2.-</ecNumber>
    </recommendedName>
</protein>
<name>A0A5N5UQE7_9EURY</name>
<dbReference type="EC" id="2.4.2.-" evidence="3"/>
<dbReference type="EMBL" id="QJOW01000002">
    <property type="protein sequence ID" value="KAB7517164.1"/>
    <property type="molecule type" value="Genomic_DNA"/>
</dbReference>
<keyword evidence="6" id="KW-0328">Glycosyltransferase</keyword>
<evidence type="ECO:0000313" key="5">
    <source>
        <dbReference type="EMBL" id="KAB7517164.1"/>
    </source>
</evidence>
<dbReference type="InterPro" id="IPR029057">
    <property type="entry name" value="PRTase-like"/>
</dbReference>
<evidence type="ECO:0000259" key="4">
    <source>
        <dbReference type="Pfam" id="PF00156"/>
    </source>
</evidence>
<dbReference type="Proteomes" id="UP000326302">
    <property type="component" value="Unassembled WGS sequence"/>
</dbReference>
<organism evidence="6 7">
    <name type="scientific">Halosegnis rubeus</name>
    <dbReference type="NCBI Taxonomy" id="2212850"/>
    <lineage>
        <taxon>Archaea</taxon>
        <taxon>Methanobacteriati</taxon>
        <taxon>Methanobacteriota</taxon>
        <taxon>Stenosarchaea group</taxon>
        <taxon>Halobacteria</taxon>
        <taxon>Halobacteriales</taxon>
        <taxon>Natronomonadaceae</taxon>
        <taxon>Halosegnis</taxon>
    </lineage>
</organism>
<dbReference type="CDD" id="cd06223">
    <property type="entry name" value="PRTases_typeI"/>
    <property type="match status" value="1"/>
</dbReference>
<dbReference type="InterPro" id="IPR026597">
    <property type="entry name" value="HGPRTase-like"/>
</dbReference>
<dbReference type="NCBIfam" id="NF002635">
    <property type="entry name" value="PRK02304.1-4"/>
    <property type="match status" value="1"/>
</dbReference>
<feature type="domain" description="Phosphoribosyltransferase" evidence="4">
    <location>
        <begin position="48"/>
        <end position="155"/>
    </location>
</feature>
<dbReference type="PANTHER" id="PTHR43864:SF1">
    <property type="entry name" value="XANTHINE PHOSPHORIBOSYLTRANSFERASE"/>
    <property type="match status" value="1"/>
</dbReference>
<evidence type="ECO:0000313" key="7">
    <source>
        <dbReference type="Proteomes" id="UP000326207"/>
    </source>
</evidence>
<keyword evidence="1 3" id="KW-0808">Transferase</keyword>
<dbReference type="InterPro" id="IPR050118">
    <property type="entry name" value="Pur/Pyrimidine_PRTase"/>
</dbReference>
<evidence type="ECO:0000313" key="6">
    <source>
        <dbReference type="EMBL" id="KAB7519715.1"/>
    </source>
</evidence>
<dbReference type="PANTHER" id="PTHR43864">
    <property type="entry name" value="HYPOXANTHINE/GUANINE PHOSPHORIBOSYLTRANSFERASE"/>
    <property type="match status" value="1"/>
</dbReference>
<dbReference type="GO" id="GO:0016757">
    <property type="term" value="F:glycosyltransferase activity"/>
    <property type="evidence" value="ECO:0007669"/>
    <property type="project" value="UniProtKB-KW"/>
</dbReference>
<dbReference type="HAMAP" id="MF_01467">
    <property type="entry name" value="Hypx_phosphoribosyltr"/>
    <property type="match status" value="1"/>
</dbReference>
<accession>A0A5N5UEK7</accession>
<keyword evidence="2 3" id="KW-0660">Purine salvage</keyword>
<dbReference type="InterPro" id="IPR000836">
    <property type="entry name" value="PRTase_dom"/>
</dbReference>
<accession>A0A5N5UQE7</accession>
<comment type="caution">
    <text evidence="6">The sequence shown here is derived from an EMBL/GenBank/DDBJ whole genome shotgun (WGS) entry which is preliminary data.</text>
</comment>
<dbReference type="Gene3D" id="3.40.50.2020">
    <property type="match status" value="1"/>
</dbReference>
<reference evidence="7 8" key="1">
    <citation type="submission" date="2019-10" db="EMBL/GenBank/DDBJ databases">
        <title>Unraveling microbial dark matter from salterns through culturing: the case of the genus Halosegnis.</title>
        <authorList>
            <person name="Duran-Viseras A."/>
            <person name="Andrei A.-S."/>
            <person name="Vera-Gargallo B."/>
            <person name="Ghai R."/>
            <person name="Sanchez-Porro C."/>
            <person name="Ventosa A."/>
        </authorList>
    </citation>
    <scope>NUCLEOTIDE SEQUENCE [LARGE SCALE GENOMIC DNA]</scope>
    <source>
        <strain evidence="5 8">F17-44</strain>
        <strain evidence="6 7">F19-13</strain>
    </source>
</reference>
<proteinExistence type="inferred from homology"/>
<evidence type="ECO:0000256" key="1">
    <source>
        <dbReference type="ARBA" id="ARBA00022679"/>
    </source>
</evidence>